<keyword evidence="11" id="KW-1185">Reference proteome</keyword>
<dbReference type="PANTHER" id="PTHR21299">
    <property type="entry name" value="CYTIDYLATE KINASE/PANTOATE-BETA-ALANINE LIGASE"/>
    <property type="match status" value="1"/>
</dbReference>
<dbReference type="HOGENOM" id="CLU_079959_0_2_9"/>
<evidence type="ECO:0000256" key="8">
    <source>
        <dbReference type="HAMAP-Rule" id="MF_00238"/>
    </source>
</evidence>
<dbReference type="eggNOG" id="COG0283">
    <property type="taxonomic scope" value="Bacteria"/>
</dbReference>
<feature type="binding site" evidence="8">
    <location>
        <begin position="9"/>
        <end position="17"/>
    </location>
    <ligand>
        <name>ATP</name>
        <dbReference type="ChEBI" id="CHEBI:30616"/>
    </ligand>
</feature>
<comment type="catalytic activity">
    <reaction evidence="7 8">
        <text>CMP + ATP = CDP + ADP</text>
        <dbReference type="Rhea" id="RHEA:11600"/>
        <dbReference type="ChEBI" id="CHEBI:30616"/>
        <dbReference type="ChEBI" id="CHEBI:58069"/>
        <dbReference type="ChEBI" id="CHEBI:60377"/>
        <dbReference type="ChEBI" id="CHEBI:456216"/>
        <dbReference type="EC" id="2.7.4.25"/>
    </reaction>
</comment>
<dbReference type="KEGG" id="cpas:Clopa_2669"/>
<organism evidence="10 11">
    <name type="scientific">Clostridium pasteurianum BC1</name>
    <dbReference type="NCBI Taxonomy" id="86416"/>
    <lineage>
        <taxon>Bacteria</taxon>
        <taxon>Bacillati</taxon>
        <taxon>Bacillota</taxon>
        <taxon>Clostridia</taxon>
        <taxon>Eubacteriales</taxon>
        <taxon>Clostridiaceae</taxon>
        <taxon>Clostridium</taxon>
    </lineage>
</organism>
<keyword evidence="3 8" id="KW-0547">Nucleotide-binding</keyword>
<dbReference type="STRING" id="86416.Clopa_2669"/>
<dbReference type="CDD" id="cd02020">
    <property type="entry name" value="CMPK"/>
    <property type="match status" value="1"/>
</dbReference>
<gene>
    <name evidence="8" type="primary">cmk</name>
    <name evidence="10" type="ORF">Clopa_2669</name>
</gene>
<evidence type="ECO:0000256" key="2">
    <source>
        <dbReference type="ARBA" id="ARBA00022679"/>
    </source>
</evidence>
<proteinExistence type="inferred from homology"/>
<dbReference type="GO" id="GO:0005524">
    <property type="term" value="F:ATP binding"/>
    <property type="evidence" value="ECO:0007669"/>
    <property type="project" value="UniProtKB-UniRule"/>
</dbReference>
<dbReference type="GO" id="GO:0036431">
    <property type="term" value="F:dCMP kinase activity"/>
    <property type="evidence" value="ECO:0007669"/>
    <property type="project" value="InterPro"/>
</dbReference>
<evidence type="ECO:0000256" key="1">
    <source>
        <dbReference type="ARBA" id="ARBA00009427"/>
    </source>
</evidence>
<evidence type="ECO:0000256" key="6">
    <source>
        <dbReference type="ARBA" id="ARBA00047615"/>
    </source>
</evidence>
<reference evidence="10 11" key="1">
    <citation type="submission" date="2012-01" db="EMBL/GenBank/DDBJ databases">
        <title>Complete sequence of chromosome of Clostridium pasteurianum BC1.</title>
        <authorList>
            <consortium name="US DOE Joint Genome Institute"/>
            <person name="Lucas S."/>
            <person name="Han J."/>
            <person name="Lapidus A."/>
            <person name="Cheng J.-F."/>
            <person name="Goodwin L."/>
            <person name="Pitluck S."/>
            <person name="Peters L."/>
            <person name="Mikhailova N."/>
            <person name="Teshima H."/>
            <person name="Detter J.C."/>
            <person name="Han C."/>
            <person name="Tapia R."/>
            <person name="Land M."/>
            <person name="Hauser L."/>
            <person name="Kyrpides N."/>
            <person name="Ivanova N."/>
            <person name="Pagani I."/>
            <person name="Dunn J."/>
            <person name="Taghavi S."/>
            <person name="Francis A."/>
            <person name="van der Lelie D."/>
            <person name="Woyke T."/>
        </authorList>
    </citation>
    <scope>NUCLEOTIDE SEQUENCE [LARGE SCALE GENOMIC DNA]</scope>
    <source>
        <strain evidence="10 11">BC1</strain>
    </source>
</reference>
<dbReference type="InterPro" id="IPR011994">
    <property type="entry name" value="Cytidylate_kinase_dom"/>
</dbReference>
<dbReference type="Gene3D" id="3.40.50.300">
    <property type="entry name" value="P-loop containing nucleotide triphosphate hydrolases"/>
    <property type="match status" value="1"/>
</dbReference>
<dbReference type="GO" id="GO:0005829">
    <property type="term" value="C:cytosol"/>
    <property type="evidence" value="ECO:0007669"/>
    <property type="project" value="TreeGrafter"/>
</dbReference>
<name>R4K345_CLOPA</name>
<dbReference type="GO" id="GO:0036430">
    <property type="term" value="F:CMP kinase activity"/>
    <property type="evidence" value="ECO:0007669"/>
    <property type="project" value="RHEA"/>
</dbReference>
<evidence type="ECO:0000313" key="11">
    <source>
        <dbReference type="Proteomes" id="UP000013523"/>
    </source>
</evidence>
<dbReference type="Pfam" id="PF02224">
    <property type="entry name" value="Cytidylate_kin"/>
    <property type="match status" value="1"/>
</dbReference>
<evidence type="ECO:0000256" key="3">
    <source>
        <dbReference type="ARBA" id="ARBA00022741"/>
    </source>
</evidence>
<dbReference type="EMBL" id="CP003261">
    <property type="protein sequence ID" value="AGK97522.1"/>
    <property type="molecule type" value="Genomic_DNA"/>
</dbReference>
<evidence type="ECO:0000256" key="4">
    <source>
        <dbReference type="ARBA" id="ARBA00022777"/>
    </source>
</evidence>
<dbReference type="GO" id="GO:0006220">
    <property type="term" value="P:pyrimidine nucleotide metabolic process"/>
    <property type="evidence" value="ECO:0007669"/>
    <property type="project" value="UniProtKB-UniRule"/>
</dbReference>
<evidence type="ECO:0000256" key="7">
    <source>
        <dbReference type="ARBA" id="ARBA00048478"/>
    </source>
</evidence>
<keyword evidence="8" id="KW-0963">Cytoplasm</keyword>
<dbReference type="InterPro" id="IPR027417">
    <property type="entry name" value="P-loop_NTPase"/>
</dbReference>
<protein>
    <recommendedName>
        <fullName evidence="8">Cytidylate kinase</fullName>
        <shortName evidence="8">CK</shortName>
        <ecNumber evidence="8">2.7.4.25</ecNumber>
    </recommendedName>
    <alternativeName>
        <fullName evidence="8">Cytidine monophosphate kinase</fullName>
        <shortName evidence="8">CMP kinase</shortName>
    </alternativeName>
</protein>
<dbReference type="OrthoDB" id="9807434at2"/>
<dbReference type="SUPFAM" id="SSF52540">
    <property type="entry name" value="P-loop containing nucleoside triphosphate hydrolases"/>
    <property type="match status" value="1"/>
</dbReference>
<evidence type="ECO:0000259" key="9">
    <source>
        <dbReference type="Pfam" id="PF02224"/>
    </source>
</evidence>
<dbReference type="Proteomes" id="UP000013523">
    <property type="component" value="Chromosome"/>
</dbReference>
<dbReference type="GO" id="GO:0015949">
    <property type="term" value="P:nucleobase-containing small molecule interconversion"/>
    <property type="evidence" value="ECO:0007669"/>
    <property type="project" value="TreeGrafter"/>
</dbReference>
<keyword evidence="2 8" id="KW-0808">Transferase</keyword>
<keyword evidence="5 8" id="KW-0067">ATP-binding</keyword>
<dbReference type="InterPro" id="IPR003136">
    <property type="entry name" value="Cytidylate_kin"/>
</dbReference>
<comment type="catalytic activity">
    <reaction evidence="6 8">
        <text>dCMP + ATP = dCDP + ADP</text>
        <dbReference type="Rhea" id="RHEA:25094"/>
        <dbReference type="ChEBI" id="CHEBI:30616"/>
        <dbReference type="ChEBI" id="CHEBI:57566"/>
        <dbReference type="ChEBI" id="CHEBI:58593"/>
        <dbReference type="ChEBI" id="CHEBI:456216"/>
        <dbReference type="EC" id="2.7.4.25"/>
    </reaction>
</comment>
<comment type="subcellular location">
    <subcellularLocation>
        <location evidence="8">Cytoplasm</location>
    </subcellularLocation>
</comment>
<dbReference type="PATRIC" id="fig|86416.3.peg.2662"/>
<evidence type="ECO:0000256" key="5">
    <source>
        <dbReference type="ARBA" id="ARBA00022840"/>
    </source>
</evidence>
<comment type="similarity">
    <text evidence="1 8">Belongs to the cytidylate kinase family. Type 1 subfamily.</text>
</comment>
<dbReference type="PANTHER" id="PTHR21299:SF2">
    <property type="entry name" value="CYTIDYLATE KINASE"/>
    <property type="match status" value="1"/>
</dbReference>
<sequence>MRLSVAIDGPAGAGKSTIAKIIGKNFNLMYINTGAMYRAITVVAIRNNITYSEIEKLCKLTDSLEMHFDEDKIVVNNEDLSDKINMPDISKQVSNYAAVSEIRERLVRLQRKMSEKYDVVMDGRDIGTVVLKDASFKFYLTASPEKRARRRFEEFMDKGINVDYEKILSDIIKRDYIDSHREVNPLTKAEDAIEIDSSEMTIEEVVDFITNCIRKDICEASGIFKK</sequence>
<dbReference type="NCBIfam" id="TIGR00017">
    <property type="entry name" value="cmk"/>
    <property type="match status" value="1"/>
</dbReference>
<dbReference type="AlphaFoldDB" id="R4K345"/>
<evidence type="ECO:0000313" key="10">
    <source>
        <dbReference type="EMBL" id="AGK97522.1"/>
    </source>
</evidence>
<keyword evidence="4 8" id="KW-0418">Kinase</keyword>
<dbReference type="EC" id="2.7.4.25" evidence="8"/>
<dbReference type="RefSeq" id="WP_015615821.1">
    <property type="nucleotide sequence ID" value="NC_021182.1"/>
</dbReference>
<feature type="domain" description="Cytidylate kinase" evidence="9">
    <location>
        <begin position="5"/>
        <end position="214"/>
    </location>
</feature>
<dbReference type="HAMAP" id="MF_00238">
    <property type="entry name" value="Cytidyl_kinase_type1"/>
    <property type="match status" value="1"/>
</dbReference>
<accession>R4K345</accession>